<evidence type="ECO:0000256" key="6">
    <source>
        <dbReference type="ARBA" id="ARBA00023159"/>
    </source>
</evidence>
<dbReference type="GO" id="GO:0006915">
    <property type="term" value="P:apoptotic process"/>
    <property type="evidence" value="ECO:0007669"/>
    <property type="project" value="UniProtKB-KW"/>
</dbReference>
<dbReference type="PANTHER" id="PTHR13580">
    <property type="entry name" value="TGF-BETA INDUCED APOPTOSIS PROTEIN"/>
    <property type="match status" value="1"/>
</dbReference>
<evidence type="ECO:0000259" key="10">
    <source>
        <dbReference type="Pfam" id="PF16019"/>
    </source>
</evidence>
<evidence type="ECO:0000256" key="8">
    <source>
        <dbReference type="ARBA" id="ARBA00023242"/>
    </source>
</evidence>
<keyword evidence="8" id="KW-0539">Nucleus</keyword>
<keyword evidence="12" id="KW-1185">Reference proteome</keyword>
<name>A0A444UHE6_ACIRT</name>
<evidence type="ECO:0000256" key="2">
    <source>
        <dbReference type="ARBA" id="ARBA00008548"/>
    </source>
</evidence>
<accession>A0A444UHE6</accession>
<dbReference type="GO" id="GO:0005634">
    <property type="term" value="C:nucleus"/>
    <property type="evidence" value="ECO:0007669"/>
    <property type="project" value="UniProtKB-SubCell"/>
</dbReference>
<evidence type="ECO:0000256" key="3">
    <source>
        <dbReference type="ARBA" id="ARBA00022703"/>
    </source>
</evidence>
<evidence type="ECO:0000256" key="9">
    <source>
        <dbReference type="SAM" id="MobiDB-lite"/>
    </source>
</evidence>
<dbReference type="EMBL" id="SCEB01214568">
    <property type="protein sequence ID" value="RXM34584.1"/>
    <property type="molecule type" value="Genomic_DNA"/>
</dbReference>
<dbReference type="Proteomes" id="UP000289886">
    <property type="component" value="Unassembled WGS sequence"/>
</dbReference>
<reference evidence="11 12" key="1">
    <citation type="submission" date="2019-01" db="EMBL/GenBank/DDBJ databases">
        <title>Draft Genome and Complete Hox-Cluster Characterization of the Sterlet Sturgeon (Acipenser ruthenus).</title>
        <authorList>
            <person name="Wei Q."/>
        </authorList>
    </citation>
    <scope>NUCLEOTIDE SEQUENCE [LARGE SCALE GENOMIC DNA]</scope>
    <source>
        <strain evidence="11">WHYD16114868_AA</strain>
        <tissue evidence="11">Blood</tissue>
    </source>
</reference>
<keyword evidence="7" id="KW-0804">Transcription</keyword>
<evidence type="ECO:0000313" key="11">
    <source>
        <dbReference type="EMBL" id="RXM34584.1"/>
    </source>
</evidence>
<gene>
    <name evidence="11" type="ORF">EOD39_13971</name>
</gene>
<keyword evidence="4" id="KW-0805">Transcription regulation</keyword>
<evidence type="ECO:0000256" key="7">
    <source>
        <dbReference type="ARBA" id="ARBA00023163"/>
    </source>
</evidence>
<comment type="caution">
    <text evidence="11">The sequence shown here is derived from an EMBL/GenBank/DDBJ whole genome shotgun (WGS) entry which is preliminary data.</text>
</comment>
<sequence>MARHHCAIRRYTLGEFAREQESSHRQALRQHLRHEKLHARKMKLTQNGAVLCPAAESLTLEDVSDEELDVEGLEVDDCFFLQPLPTKRRRALLRASGISRIDGEEKSELRAIRLSREECGCDCRLHCDPQHCRCSQAGIKCQLCKMCPSVSMETAAGITLFNRKEEEGKRRSHLTGDLGHALSSLRWPMAVLGCAGLKRRFEEVDSESPYSSPKDSDDEVSSSESADSCDSVNLPCSAQFTPTSILRGHRGSSRKRVRFDAVTVFYFSRRQGFTSVPSQGGSSLGMARHHCAIRRYTLGEFAREQESSHRQALRQHLRHEKLHARKMKLTQNGAVLCPAAESLTLEDVSDEELDVEGLEVDDCFFLQPLPTKRRRALLRASGISRIDGEEKSELRAIRLSREECGCDCRLHCDPQHCRCSQAGIKCQVDRMSFPCGCSRDGCGNVAGRIEFNPARVRSHYLHTLLKLEQLERKRQPPAPPHPPEPEPDSLDRENETAVLHLQSAEELERRREEEEEGGDSPGMCLLGQGEEEEEGVILQGELLPGVLCFTESPDEEQLQQQQPQKELLFYQIEPSPVLGLRTAEAAPKEGGCGGAALGVHCGAPSDTLRGFGELPGDNAAPSGIGSAQPPSDAEGSSSGGDQGLPSETACLVPGNAFEEGSDGSMLPLDT</sequence>
<organism evidence="11 12">
    <name type="scientific">Acipenser ruthenus</name>
    <name type="common">Sterlet sturgeon</name>
    <dbReference type="NCBI Taxonomy" id="7906"/>
    <lineage>
        <taxon>Eukaryota</taxon>
        <taxon>Metazoa</taxon>
        <taxon>Chordata</taxon>
        <taxon>Craniata</taxon>
        <taxon>Vertebrata</taxon>
        <taxon>Euteleostomi</taxon>
        <taxon>Actinopterygii</taxon>
        <taxon>Chondrostei</taxon>
        <taxon>Acipenseriformes</taxon>
        <taxon>Acipenseridae</taxon>
        <taxon>Acipenser</taxon>
    </lineage>
</organism>
<feature type="domain" description="Cysteine/serine-rich nuclear protein N-terminal" evidence="10">
    <location>
        <begin position="253"/>
        <end position="468"/>
    </location>
</feature>
<evidence type="ECO:0000256" key="5">
    <source>
        <dbReference type="ARBA" id="ARBA00023125"/>
    </source>
</evidence>
<feature type="compositionally biased region" description="Low complexity" evidence="9">
    <location>
        <begin position="222"/>
        <end position="231"/>
    </location>
</feature>
<dbReference type="Pfam" id="PF16019">
    <property type="entry name" value="CSRNP_N"/>
    <property type="match status" value="2"/>
</dbReference>
<dbReference type="GO" id="GO:0000981">
    <property type="term" value="F:DNA-binding transcription factor activity, RNA polymerase II-specific"/>
    <property type="evidence" value="ECO:0007669"/>
    <property type="project" value="TreeGrafter"/>
</dbReference>
<comment type="similarity">
    <text evidence="2">Belongs to the AXUD1 family.</text>
</comment>
<feature type="region of interest" description="Disordered" evidence="9">
    <location>
        <begin position="471"/>
        <end position="526"/>
    </location>
</feature>
<keyword evidence="6" id="KW-0010">Activator</keyword>
<dbReference type="PANTHER" id="PTHR13580:SF6">
    <property type="entry name" value="CYSTEINE_SERINE-RICH NUCLEAR PROTEIN 2"/>
    <property type="match status" value="1"/>
</dbReference>
<comment type="subcellular location">
    <subcellularLocation>
        <location evidence="1">Nucleus</location>
    </subcellularLocation>
</comment>
<keyword evidence="3" id="KW-0053">Apoptosis</keyword>
<evidence type="ECO:0000256" key="4">
    <source>
        <dbReference type="ARBA" id="ARBA00023015"/>
    </source>
</evidence>
<feature type="region of interest" description="Disordered" evidence="9">
    <location>
        <begin position="205"/>
        <end position="231"/>
    </location>
</feature>
<protein>
    <submittedName>
        <fullName evidence="11">Cysteine/serine-rich nuclear protein 2</fullName>
    </submittedName>
</protein>
<dbReference type="InterPro" id="IPR023260">
    <property type="entry name" value="Cys/Ser-rich_nuc_prot"/>
</dbReference>
<dbReference type="AlphaFoldDB" id="A0A444UHE6"/>
<dbReference type="InterPro" id="IPR031972">
    <property type="entry name" value="CSRNP_N"/>
</dbReference>
<dbReference type="PRINTS" id="PR02031">
    <property type="entry name" value="CYSSERRICHNP"/>
</dbReference>
<keyword evidence="5" id="KW-0238">DNA-binding</keyword>
<evidence type="ECO:0000256" key="1">
    <source>
        <dbReference type="ARBA" id="ARBA00004123"/>
    </source>
</evidence>
<feature type="region of interest" description="Disordered" evidence="9">
    <location>
        <begin position="605"/>
        <end position="670"/>
    </location>
</feature>
<dbReference type="GO" id="GO:0043565">
    <property type="term" value="F:sequence-specific DNA binding"/>
    <property type="evidence" value="ECO:0007669"/>
    <property type="project" value="TreeGrafter"/>
</dbReference>
<proteinExistence type="inferred from homology"/>
<evidence type="ECO:0000313" key="12">
    <source>
        <dbReference type="Proteomes" id="UP000289886"/>
    </source>
</evidence>
<feature type="domain" description="Cysteine/serine-rich nuclear protein N-terminal" evidence="10">
    <location>
        <begin position="1"/>
        <end position="146"/>
    </location>
</feature>